<dbReference type="Gene3D" id="2.10.70.10">
    <property type="entry name" value="Complement Module, domain 1"/>
    <property type="match status" value="1"/>
</dbReference>
<organism evidence="2 3">
    <name type="scientific">Crateriforma conspicua</name>
    <dbReference type="NCBI Taxonomy" id="2527996"/>
    <lineage>
        <taxon>Bacteria</taxon>
        <taxon>Pseudomonadati</taxon>
        <taxon>Planctomycetota</taxon>
        <taxon>Planctomycetia</taxon>
        <taxon>Planctomycetales</taxon>
        <taxon>Planctomycetaceae</taxon>
        <taxon>Crateriforma</taxon>
    </lineage>
</organism>
<dbReference type="AlphaFoldDB" id="A0A5C5Y785"/>
<evidence type="ECO:0000256" key="1">
    <source>
        <dbReference type="SAM" id="MobiDB-lite"/>
    </source>
</evidence>
<proteinExistence type="predicted"/>
<protein>
    <submittedName>
        <fullName evidence="2">Hemin uptake protein hemP</fullName>
    </submittedName>
</protein>
<feature type="region of interest" description="Disordered" evidence="1">
    <location>
        <begin position="1"/>
        <end position="60"/>
    </location>
</feature>
<accession>A0A5C5Y785</accession>
<comment type="caution">
    <text evidence="2">The sequence shown here is derived from an EMBL/GenBank/DDBJ whole genome shotgun (WGS) entry which is preliminary data.</text>
</comment>
<evidence type="ECO:0000313" key="3">
    <source>
        <dbReference type="Proteomes" id="UP000317238"/>
    </source>
</evidence>
<dbReference type="InterPro" id="IPR019600">
    <property type="entry name" value="Hemin_uptake_protein_HemP"/>
</dbReference>
<dbReference type="Proteomes" id="UP000317238">
    <property type="component" value="Unassembled WGS sequence"/>
</dbReference>
<dbReference type="OrthoDB" id="7691333at2"/>
<name>A0A5C5Y785_9PLAN</name>
<gene>
    <name evidence="2" type="ORF">Pan14r_15070</name>
</gene>
<evidence type="ECO:0000313" key="2">
    <source>
        <dbReference type="EMBL" id="TWT69222.1"/>
    </source>
</evidence>
<reference evidence="2 3" key="1">
    <citation type="submission" date="2019-02" db="EMBL/GenBank/DDBJ databases">
        <title>Deep-cultivation of Planctomycetes and their phenomic and genomic characterization uncovers novel biology.</title>
        <authorList>
            <person name="Wiegand S."/>
            <person name="Jogler M."/>
            <person name="Boedeker C."/>
            <person name="Pinto D."/>
            <person name="Vollmers J."/>
            <person name="Rivas-Marin E."/>
            <person name="Kohn T."/>
            <person name="Peeters S.H."/>
            <person name="Heuer A."/>
            <person name="Rast P."/>
            <person name="Oberbeckmann S."/>
            <person name="Bunk B."/>
            <person name="Jeske O."/>
            <person name="Meyerdierks A."/>
            <person name="Storesund J.E."/>
            <person name="Kallscheuer N."/>
            <person name="Luecker S."/>
            <person name="Lage O.M."/>
            <person name="Pohl T."/>
            <person name="Merkel B.J."/>
            <person name="Hornburger P."/>
            <person name="Mueller R.-W."/>
            <person name="Bruemmer F."/>
            <person name="Labrenz M."/>
            <person name="Spormann A.M."/>
            <person name="Op Den Camp H."/>
            <person name="Overmann J."/>
            <person name="Amann R."/>
            <person name="Jetten M.S.M."/>
            <person name="Mascher T."/>
            <person name="Medema M.H."/>
            <person name="Devos D.P."/>
            <person name="Kaster A.-K."/>
            <person name="Ovreas L."/>
            <person name="Rohde M."/>
            <person name="Galperin M.Y."/>
            <person name="Jogler C."/>
        </authorList>
    </citation>
    <scope>NUCLEOTIDE SEQUENCE [LARGE SCALE GENOMIC DNA]</scope>
    <source>
        <strain evidence="2 3">Pan14r</strain>
    </source>
</reference>
<sequence length="105" mass="11328">MSMNEPNEQPKRPVSLPLKSDAAGEPCPTKARYGNQSDSDDVCASCSSKPPVPSSGRAALQSHGGNCHVLDFAELAGGCNQVFICLQDEVYTLKRTRNNKLILHK</sequence>
<keyword evidence="3" id="KW-1185">Reference proteome</keyword>
<dbReference type="EMBL" id="SJPL01000001">
    <property type="protein sequence ID" value="TWT69222.1"/>
    <property type="molecule type" value="Genomic_DNA"/>
</dbReference>
<dbReference type="Pfam" id="PF10636">
    <property type="entry name" value="hemP"/>
    <property type="match status" value="1"/>
</dbReference>